<dbReference type="RefSeq" id="WP_244719784.1">
    <property type="nucleotide sequence ID" value="NZ_CP095072.1"/>
</dbReference>
<protein>
    <recommendedName>
        <fullName evidence="4">Lipoprotein</fullName>
    </recommendedName>
</protein>
<keyword evidence="1" id="KW-0732">Signal</keyword>
<evidence type="ECO:0000313" key="3">
    <source>
        <dbReference type="Proteomes" id="UP000831782"/>
    </source>
</evidence>
<dbReference type="EMBL" id="CP095072">
    <property type="protein sequence ID" value="UOQ48761.1"/>
    <property type="molecule type" value="Genomic_DNA"/>
</dbReference>
<reference evidence="2 3" key="1">
    <citation type="submission" date="2022-04" db="EMBL/GenBank/DDBJ databases">
        <title>Gracilibacillus sp. isolated from saltern.</title>
        <authorList>
            <person name="Won M."/>
            <person name="Lee C.-M."/>
            <person name="Woen H.-Y."/>
            <person name="Kwon S.-W."/>
        </authorList>
    </citation>
    <scope>NUCLEOTIDE SEQUENCE [LARGE SCALE GENOMIC DNA]</scope>
    <source>
        <strain evidence="2 3">SSWR10-1</strain>
    </source>
</reference>
<evidence type="ECO:0000256" key="1">
    <source>
        <dbReference type="SAM" id="SignalP"/>
    </source>
</evidence>
<gene>
    <name evidence="2" type="ORF">MUN88_00955</name>
</gene>
<name>A0ABY4F2V0_9BACI</name>
<evidence type="ECO:0008006" key="4">
    <source>
        <dbReference type="Google" id="ProtNLM"/>
    </source>
</evidence>
<sequence length="131" mass="15285">MKRITVSLLLFLFLVTCSQSDIRHNQDLEDTTYSIVEDKNESVIRLSSLTTFDWEKAFLFSPYSPQEMIEEQLDVDFKDPSDLDMRDDIYLLVFLNKGKVVQYAEIERQDADFSIEGNLTPSNDGINIERY</sequence>
<proteinExistence type="predicted"/>
<feature type="chain" id="PRO_5046682236" description="Lipoprotein" evidence="1">
    <location>
        <begin position="21"/>
        <end position="131"/>
    </location>
</feature>
<organism evidence="2 3">
    <name type="scientific">Gracilibacillus caseinilyticus</name>
    <dbReference type="NCBI Taxonomy" id="2932256"/>
    <lineage>
        <taxon>Bacteria</taxon>
        <taxon>Bacillati</taxon>
        <taxon>Bacillota</taxon>
        <taxon>Bacilli</taxon>
        <taxon>Bacillales</taxon>
        <taxon>Bacillaceae</taxon>
        <taxon>Gracilibacillus</taxon>
    </lineage>
</organism>
<evidence type="ECO:0000313" key="2">
    <source>
        <dbReference type="EMBL" id="UOQ48761.1"/>
    </source>
</evidence>
<keyword evidence="3" id="KW-1185">Reference proteome</keyword>
<dbReference type="Proteomes" id="UP000831782">
    <property type="component" value="Chromosome"/>
</dbReference>
<accession>A0ABY4F2V0</accession>
<feature type="signal peptide" evidence="1">
    <location>
        <begin position="1"/>
        <end position="20"/>
    </location>
</feature>